<comment type="caution">
    <text evidence="1">The sequence shown here is derived from an EMBL/GenBank/DDBJ whole genome shotgun (WGS) entry which is preliminary data.</text>
</comment>
<dbReference type="EMBL" id="BPVZ01000012">
    <property type="protein sequence ID" value="GKU97871.1"/>
    <property type="molecule type" value="Genomic_DNA"/>
</dbReference>
<accession>A0AAV5IE81</accession>
<evidence type="ECO:0000313" key="2">
    <source>
        <dbReference type="Proteomes" id="UP001054252"/>
    </source>
</evidence>
<dbReference type="Proteomes" id="UP001054252">
    <property type="component" value="Unassembled WGS sequence"/>
</dbReference>
<dbReference type="AlphaFoldDB" id="A0AAV5IE81"/>
<evidence type="ECO:0000313" key="1">
    <source>
        <dbReference type="EMBL" id="GKU97871.1"/>
    </source>
</evidence>
<name>A0AAV5IE81_9ROSI</name>
<gene>
    <name evidence="1" type="ORF">SLEP1_g10949</name>
</gene>
<proteinExistence type="predicted"/>
<protein>
    <submittedName>
        <fullName evidence="1">Uncharacterized protein</fullName>
    </submittedName>
</protein>
<keyword evidence="2" id="KW-1185">Reference proteome</keyword>
<organism evidence="1 2">
    <name type="scientific">Rubroshorea leprosula</name>
    <dbReference type="NCBI Taxonomy" id="152421"/>
    <lineage>
        <taxon>Eukaryota</taxon>
        <taxon>Viridiplantae</taxon>
        <taxon>Streptophyta</taxon>
        <taxon>Embryophyta</taxon>
        <taxon>Tracheophyta</taxon>
        <taxon>Spermatophyta</taxon>
        <taxon>Magnoliopsida</taxon>
        <taxon>eudicotyledons</taxon>
        <taxon>Gunneridae</taxon>
        <taxon>Pentapetalae</taxon>
        <taxon>rosids</taxon>
        <taxon>malvids</taxon>
        <taxon>Malvales</taxon>
        <taxon>Dipterocarpaceae</taxon>
        <taxon>Rubroshorea</taxon>
    </lineage>
</organism>
<reference evidence="1 2" key="1">
    <citation type="journal article" date="2021" name="Commun. Biol.">
        <title>The genome of Shorea leprosula (Dipterocarpaceae) highlights the ecological relevance of drought in aseasonal tropical rainforests.</title>
        <authorList>
            <person name="Ng K.K.S."/>
            <person name="Kobayashi M.J."/>
            <person name="Fawcett J.A."/>
            <person name="Hatakeyama M."/>
            <person name="Paape T."/>
            <person name="Ng C.H."/>
            <person name="Ang C.C."/>
            <person name="Tnah L.H."/>
            <person name="Lee C.T."/>
            <person name="Nishiyama T."/>
            <person name="Sese J."/>
            <person name="O'Brien M.J."/>
            <person name="Copetti D."/>
            <person name="Mohd Noor M.I."/>
            <person name="Ong R.C."/>
            <person name="Putra M."/>
            <person name="Sireger I.Z."/>
            <person name="Indrioko S."/>
            <person name="Kosugi Y."/>
            <person name="Izuno A."/>
            <person name="Isagi Y."/>
            <person name="Lee S.L."/>
            <person name="Shimizu K.K."/>
        </authorList>
    </citation>
    <scope>NUCLEOTIDE SEQUENCE [LARGE SCALE GENOMIC DNA]</scope>
    <source>
        <strain evidence="1">214</strain>
    </source>
</reference>
<sequence>MLESLGSLIRWPIYPSCRSLEVLVDFPRSSSHRASHDAEGGWSPPVWISRLDVLETWRKSYMSRLKDVSFVGSFDHRNLYSLFLAVV</sequence>